<feature type="transmembrane region" description="Helical" evidence="1">
    <location>
        <begin position="65"/>
        <end position="88"/>
    </location>
</feature>
<evidence type="ECO:0000313" key="2">
    <source>
        <dbReference type="EMBL" id="KAF0761500.1"/>
    </source>
</evidence>
<dbReference type="EMBL" id="VUJU01002376">
    <property type="protein sequence ID" value="KAF0761500.1"/>
    <property type="molecule type" value="Genomic_DNA"/>
</dbReference>
<accession>A0A6G0YU46</accession>
<keyword evidence="1" id="KW-0472">Membrane</keyword>
<evidence type="ECO:0000313" key="3">
    <source>
        <dbReference type="Proteomes" id="UP000478052"/>
    </source>
</evidence>
<keyword evidence="3" id="KW-1185">Reference proteome</keyword>
<organism evidence="2 3">
    <name type="scientific">Aphis craccivora</name>
    <name type="common">Cowpea aphid</name>
    <dbReference type="NCBI Taxonomy" id="307492"/>
    <lineage>
        <taxon>Eukaryota</taxon>
        <taxon>Metazoa</taxon>
        <taxon>Ecdysozoa</taxon>
        <taxon>Arthropoda</taxon>
        <taxon>Hexapoda</taxon>
        <taxon>Insecta</taxon>
        <taxon>Pterygota</taxon>
        <taxon>Neoptera</taxon>
        <taxon>Paraneoptera</taxon>
        <taxon>Hemiptera</taxon>
        <taxon>Sternorrhyncha</taxon>
        <taxon>Aphidomorpha</taxon>
        <taxon>Aphidoidea</taxon>
        <taxon>Aphididae</taxon>
        <taxon>Aphidini</taxon>
        <taxon>Aphis</taxon>
        <taxon>Aphis</taxon>
    </lineage>
</organism>
<gene>
    <name evidence="2" type="ORF">FWK35_00033350</name>
</gene>
<keyword evidence="1" id="KW-0812">Transmembrane</keyword>
<dbReference type="AlphaFoldDB" id="A0A6G0YU46"/>
<sequence length="112" mass="13043">MCDFEYYVSDIKLDRRRRFSRLVFSKSGTLDESMTILFFLTRFWSVDLISLASLGWRIIFIESLIQFILLSGIGSIPAISLRAAIWVIHSEQNDRGHRHLPKPGHSLRNRCC</sequence>
<evidence type="ECO:0000256" key="1">
    <source>
        <dbReference type="SAM" id="Phobius"/>
    </source>
</evidence>
<protein>
    <submittedName>
        <fullName evidence="2">Uncharacterized protein</fullName>
    </submittedName>
</protein>
<dbReference type="Proteomes" id="UP000478052">
    <property type="component" value="Unassembled WGS sequence"/>
</dbReference>
<reference evidence="2 3" key="1">
    <citation type="submission" date="2019-08" db="EMBL/GenBank/DDBJ databases">
        <title>Whole genome of Aphis craccivora.</title>
        <authorList>
            <person name="Voronova N.V."/>
            <person name="Shulinski R.S."/>
            <person name="Bandarenka Y.V."/>
            <person name="Zhorov D.G."/>
            <person name="Warner D."/>
        </authorList>
    </citation>
    <scope>NUCLEOTIDE SEQUENCE [LARGE SCALE GENOMIC DNA]</scope>
    <source>
        <strain evidence="2">180601</strain>
        <tissue evidence="2">Whole Body</tissue>
    </source>
</reference>
<name>A0A6G0YU46_APHCR</name>
<dbReference type="OrthoDB" id="10571279at2759"/>
<feature type="transmembrane region" description="Helical" evidence="1">
    <location>
        <begin position="36"/>
        <end position="59"/>
    </location>
</feature>
<comment type="caution">
    <text evidence="2">The sequence shown here is derived from an EMBL/GenBank/DDBJ whole genome shotgun (WGS) entry which is preliminary data.</text>
</comment>
<keyword evidence="1" id="KW-1133">Transmembrane helix</keyword>
<proteinExistence type="predicted"/>